<evidence type="ECO:0000256" key="2">
    <source>
        <dbReference type="ARBA" id="ARBA00023239"/>
    </source>
</evidence>
<dbReference type="PROSITE" id="PS51554">
    <property type="entry name" value="PFL"/>
    <property type="match status" value="1"/>
</dbReference>
<evidence type="ECO:0000256" key="3">
    <source>
        <dbReference type="PROSITE-ProRule" id="PRU00493"/>
    </source>
</evidence>
<dbReference type="InterPro" id="IPR051215">
    <property type="entry name" value="GRE"/>
</dbReference>
<proteinExistence type="predicted"/>
<evidence type="ECO:0000313" key="7">
    <source>
        <dbReference type="Proteomes" id="UP000265643"/>
    </source>
</evidence>
<feature type="domain" description="Glycine radical" evidence="4">
    <location>
        <begin position="649"/>
        <end position="767"/>
    </location>
</feature>
<dbReference type="EMBL" id="BHGK01000001">
    <property type="protein sequence ID" value="GCA67287.1"/>
    <property type="molecule type" value="Genomic_DNA"/>
</dbReference>
<feature type="domain" description="PFL" evidence="5">
    <location>
        <begin position="1"/>
        <end position="642"/>
    </location>
</feature>
<accession>A0A391P1U7</accession>
<reference evidence="7" key="1">
    <citation type="submission" date="2018-09" db="EMBL/GenBank/DDBJ databases">
        <title>Draft Genome Sequence of Mediterraneibacter sp. KCTC 15684.</title>
        <authorList>
            <person name="Kim J.S."/>
            <person name="Han K.I."/>
            <person name="Suh M.K."/>
            <person name="Lee K.C."/>
            <person name="Eom M.K."/>
            <person name="Lee J.H."/>
            <person name="Park S.H."/>
            <person name="Kang S.W."/>
            <person name="Park J.E."/>
            <person name="Oh B.S."/>
            <person name="Yu S.Y."/>
            <person name="Choi S.H."/>
            <person name="Lee D.H."/>
            <person name="Yoon H."/>
            <person name="Kim B."/>
            <person name="Yang S.J."/>
            <person name="Lee J.S."/>
        </authorList>
    </citation>
    <scope>NUCLEOTIDE SEQUENCE [LARGE SCALE GENOMIC DNA]</scope>
    <source>
        <strain evidence="7">KCTC 15684</strain>
    </source>
</reference>
<evidence type="ECO:0000259" key="5">
    <source>
        <dbReference type="PROSITE" id="PS51554"/>
    </source>
</evidence>
<keyword evidence="1 3" id="KW-0556">Organic radical</keyword>
<dbReference type="PANTHER" id="PTHR43641">
    <property type="entry name" value="FORMATE ACETYLTRANSFERASE 3-RELATED"/>
    <property type="match status" value="1"/>
</dbReference>
<keyword evidence="2" id="KW-0456">Lyase</keyword>
<evidence type="ECO:0000259" key="4">
    <source>
        <dbReference type="PROSITE" id="PS51149"/>
    </source>
</evidence>
<gene>
    <name evidence="6" type="ORF">KGMB01110_17230</name>
</gene>
<dbReference type="GO" id="GO:0016829">
    <property type="term" value="F:lyase activity"/>
    <property type="evidence" value="ECO:0007669"/>
    <property type="project" value="UniProtKB-KW"/>
</dbReference>
<dbReference type="InterPro" id="IPR004184">
    <property type="entry name" value="PFL_dom"/>
</dbReference>
<comment type="caution">
    <text evidence="6">The sequence shown here is derived from an EMBL/GenBank/DDBJ whole genome shotgun (WGS) entry which is preliminary data.</text>
</comment>
<organism evidence="6 7">
    <name type="scientific">Mediterraneibacter butyricigenes</name>
    <dbReference type="NCBI Taxonomy" id="2316025"/>
    <lineage>
        <taxon>Bacteria</taxon>
        <taxon>Bacillati</taxon>
        <taxon>Bacillota</taxon>
        <taxon>Clostridia</taxon>
        <taxon>Lachnospirales</taxon>
        <taxon>Lachnospiraceae</taxon>
        <taxon>Mediterraneibacter</taxon>
    </lineage>
</organism>
<keyword evidence="7" id="KW-1185">Reference proteome</keyword>
<dbReference type="AlphaFoldDB" id="A0A391P1U7"/>
<evidence type="ECO:0000313" key="6">
    <source>
        <dbReference type="EMBL" id="GCA67287.1"/>
    </source>
</evidence>
<dbReference type="Pfam" id="PF02901">
    <property type="entry name" value="PFL-like"/>
    <property type="match status" value="1"/>
</dbReference>
<dbReference type="PANTHER" id="PTHR43641:SF2">
    <property type="entry name" value="DEHYDRATASE YBIW-RELATED"/>
    <property type="match status" value="1"/>
</dbReference>
<dbReference type="InterPro" id="IPR001150">
    <property type="entry name" value="Gly_radical"/>
</dbReference>
<protein>
    <submittedName>
        <fullName evidence="6">Glycyl radical enzyme</fullName>
    </submittedName>
</protein>
<dbReference type="RefSeq" id="WP_119298056.1">
    <property type="nucleotide sequence ID" value="NZ_BHGK01000001.1"/>
</dbReference>
<dbReference type="Pfam" id="PF01228">
    <property type="entry name" value="Gly_radical"/>
    <property type="match status" value="1"/>
</dbReference>
<dbReference type="SUPFAM" id="SSF51998">
    <property type="entry name" value="PFL-like glycyl radical enzymes"/>
    <property type="match status" value="1"/>
</dbReference>
<sequence>MIKKKQNLSGKKTNAEIEAKMKCEKSLEEQLEIMEEYTKKHQETLGMPRDLREIQCLKVIYPRLLRKIEKEDLFAGRMDYLPVGFGCVTSVGGVGHYCHFYNMEKFRDELSDADMVNRVDKLIAYWEEEDTKTKFMNRYTDGIINTVYSSDIMYDAPVSTGARLSGMMLNYNKLVDKGIVGIKKEIISRMDDDCDNSFYKACIETLDLFTSCCDFYIEELKAECTTSDEPRTEQLNTIIDSLSVIRTEPPTNFHQALQLVWMYALLAGVINYGRLDDIVGEYLQKDLDEGNITFEKAKAYVKSIWTLIENKRTTVNGRVIVGGRGRKNPAAADTFARIALEVCNECRYVEPQFTLRLYEDTPQDIYDKALECLASGATYPTLYNDEVHVPGLMNCMRINEKEAEQYAPFGCGEMNIVGMTVSPPNSIINLTKTLNIVLNEGVDPWDNVNKAGPIKLKKLEDINSFEEFYEEYRKLHDYYAEICVDGQINSYKIMNEEVSFLFNSILMDDCLEKGKALLDGGIKYLGGCCETFGNINCSDSIYAIKKLVFDDKKYTLREINNALVNDFKGYERLQKDLKDCPKYGNDYKEVDEVANMVYETSAKTIRRFGIEKGLKYYGIVIINNQANTEWGLKTSASADGRNNKVFLNPSNNPQGGADKNGPTAMLNSLSKFDSRYHLGSVQNIKFQTNFFKENMDKIKMLFKTYFKHGGCQLMVTVVDKHALEDAMIHPENYPNLIVRVSGFSAVFVNLDRSVQEELLSRTLYEGV</sequence>
<dbReference type="GO" id="GO:0005829">
    <property type="term" value="C:cytosol"/>
    <property type="evidence" value="ECO:0007669"/>
    <property type="project" value="TreeGrafter"/>
</dbReference>
<dbReference type="Gene3D" id="3.20.70.20">
    <property type="match status" value="1"/>
</dbReference>
<name>A0A391P1U7_9FIRM</name>
<feature type="modified residue" description="Glycine radical" evidence="3">
    <location>
        <position position="742"/>
    </location>
</feature>
<dbReference type="PROSITE" id="PS51149">
    <property type="entry name" value="GLY_RADICAL_2"/>
    <property type="match status" value="1"/>
</dbReference>
<evidence type="ECO:0000256" key="1">
    <source>
        <dbReference type="ARBA" id="ARBA00022818"/>
    </source>
</evidence>
<dbReference type="Proteomes" id="UP000265643">
    <property type="component" value="Unassembled WGS sequence"/>
</dbReference>